<name>A0A0C1UPP5_9CYAN</name>
<feature type="transmembrane region" description="Helical" evidence="2">
    <location>
        <begin position="12"/>
        <end position="32"/>
    </location>
</feature>
<feature type="region of interest" description="Disordered" evidence="1">
    <location>
        <begin position="35"/>
        <end position="56"/>
    </location>
</feature>
<reference evidence="3" key="1">
    <citation type="submission" date="2014-11" db="EMBL/GenBank/DDBJ databases">
        <authorList>
            <person name="Malar M.C."/>
            <person name="Sen D."/>
            <person name="Tripathy S."/>
        </authorList>
    </citation>
    <scope>NUCLEOTIDE SEQUENCE</scope>
    <source>
        <strain evidence="3">BDU141951</strain>
    </source>
</reference>
<evidence type="ECO:0000256" key="2">
    <source>
        <dbReference type="SAM" id="Phobius"/>
    </source>
</evidence>
<sequence length="262" mass="27492">MNITTIRQRPQWLLIGIIVSAALIGGVLRVLWPQDAPNSSTTASTPITTEAEETPQVFESPMISLSAELRKAATPSELVRSTASDERLSGVMTGRADPFAPITQSIGAHTSSRQEETANNTAAPQIAVSADRAPVSPNLPTTSISQVPDLPPVPTANVTPPSLPAIPMAANPLPIPNLPSSLPGANAQPQSPIETVELTGIVQVGDRVGVIVREGNGQTSRHVFAGDLLAGGQVRLKSVDLSSQQPLVILEYQGKEYTRIVG</sequence>
<accession>A0A0C1UPP5</accession>
<evidence type="ECO:0000313" key="3">
    <source>
        <dbReference type="EMBL" id="NEV67583.1"/>
    </source>
</evidence>
<keyword evidence="2" id="KW-0812">Transmembrane</keyword>
<keyword evidence="2" id="KW-1133">Transmembrane helix</keyword>
<feature type="region of interest" description="Disordered" evidence="1">
    <location>
        <begin position="74"/>
        <end position="102"/>
    </location>
</feature>
<protein>
    <submittedName>
        <fullName evidence="3">Uncharacterized protein</fullName>
    </submittedName>
</protein>
<dbReference type="EMBL" id="JTHE02000003">
    <property type="protein sequence ID" value="NEV67583.1"/>
    <property type="molecule type" value="Genomic_DNA"/>
</dbReference>
<reference evidence="3" key="3">
    <citation type="submission" date="2020-02" db="EMBL/GenBank/DDBJ databases">
        <authorList>
            <person name="Sarangi A.N."/>
            <person name="Ghosh S."/>
            <person name="Mukherjee M."/>
            <person name="Tripathy S."/>
        </authorList>
    </citation>
    <scope>NUCLEOTIDE SEQUENCE</scope>
    <source>
        <strain evidence="3">BDU141951</strain>
    </source>
</reference>
<proteinExistence type="predicted"/>
<feature type="compositionally biased region" description="Polar residues" evidence="1">
    <location>
        <begin position="36"/>
        <end position="48"/>
    </location>
</feature>
<keyword evidence="2" id="KW-0472">Membrane</keyword>
<comment type="caution">
    <text evidence="3">The sequence shown here is derived from an EMBL/GenBank/DDBJ whole genome shotgun (WGS) entry which is preliminary data.</text>
</comment>
<organism evidence="3">
    <name type="scientific">Lyngbya confervoides BDU141951</name>
    <dbReference type="NCBI Taxonomy" id="1574623"/>
    <lineage>
        <taxon>Bacteria</taxon>
        <taxon>Bacillati</taxon>
        <taxon>Cyanobacteriota</taxon>
        <taxon>Cyanophyceae</taxon>
        <taxon>Oscillatoriophycideae</taxon>
        <taxon>Oscillatoriales</taxon>
        <taxon>Microcoleaceae</taxon>
        <taxon>Lyngbya</taxon>
    </lineage>
</organism>
<dbReference type="AlphaFoldDB" id="A0A0C1UPP5"/>
<gene>
    <name evidence="3" type="ORF">QQ91_010685</name>
</gene>
<reference evidence="3" key="2">
    <citation type="journal article" date="2015" name="Genome Announc.">
        <title>Draft Genome Sequence of Filamentous Marine Cyanobacterium Lyngbya confervoides Strain BDU141951.</title>
        <authorList>
            <person name="Chandrababunaidu M.M."/>
            <person name="Sen D."/>
            <person name="Tripathy S."/>
        </authorList>
    </citation>
    <scope>NUCLEOTIDE SEQUENCE</scope>
    <source>
        <strain evidence="3">BDU141951</strain>
    </source>
</reference>
<evidence type="ECO:0000256" key="1">
    <source>
        <dbReference type="SAM" id="MobiDB-lite"/>
    </source>
</evidence>